<evidence type="ECO:0000256" key="2">
    <source>
        <dbReference type="ARBA" id="ARBA00023239"/>
    </source>
</evidence>
<dbReference type="AlphaFoldDB" id="R7ZUV3"/>
<name>R7ZUV3_9BACT</name>
<dbReference type="Proteomes" id="UP000013909">
    <property type="component" value="Unassembled WGS sequence"/>
</dbReference>
<accession>R7ZUV3</accession>
<dbReference type="InterPro" id="IPR008397">
    <property type="entry name" value="Alginate_lyase_dom"/>
</dbReference>
<dbReference type="Gene3D" id="1.50.10.100">
    <property type="entry name" value="Chondroitin AC/alginate lyase"/>
    <property type="match status" value="1"/>
</dbReference>
<dbReference type="EMBL" id="AQHR01000048">
    <property type="protein sequence ID" value="EON77926.1"/>
    <property type="molecule type" value="Genomic_DNA"/>
</dbReference>
<protein>
    <recommendedName>
        <fullName evidence="3">Alginate lyase domain-containing protein</fullName>
    </recommendedName>
</protein>
<evidence type="ECO:0000313" key="5">
    <source>
        <dbReference type="Proteomes" id="UP000013909"/>
    </source>
</evidence>
<sequence>MWALLIASLLGGFDLSSVSTDAWTTLFYVDSQQVKRADISEETLAVLRRDFEAIKGTAPNPTPTIFYEGLLNNDPRRVKTEEHLRDMDRLSLLYWFHILQDTQDALPLMMELALSWVYTYVPDGNPINENKLVPLVYVYPLVRLHLSSQEREAYRNFLVQLALGVRDFPKAPMNNWETKRIHLLGVIGLVLERPDFTAWAEERFKNYVDQSLYADGSSSDIRQRDALSYHVSALKPLCQYLGYVEALYPGKGSQLFGYTGETGGSLYRSLQYVLPYAKKEAVYAQWSQTTVALDKQRAEAGLAEYQPGVEYQAERAYDTMAMASLFDAVFVLGDCGHIICQLVRPNDSD</sequence>
<feature type="domain" description="Alginate lyase" evidence="3">
    <location>
        <begin position="146"/>
        <end position="280"/>
    </location>
</feature>
<proteinExistence type="predicted"/>
<evidence type="ECO:0000256" key="1">
    <source>
        <dbReference type="ARBA" id="ARBA00022729"/>
    </source>
</evidence>
<dbReference type="GO" id="GO:0016829">
    <property type="term" value="F:lyase activity"/>
    <property type="evidence" value="ECO:0007669"/>
    <property type="project" value="UniProtKB-KW"/>
</dbReference>
<dbReference type="SUPFAM" id="SSF48230">
    <property type="entry name" value="Chondroitin AC/alginate lyase"/>
    <property type="match status" value="1"/>
</dbReference>
<keyword evidence="5" id="KW-1185">Reference proteome</keyword>
<comment type="caution">
    <text evidence="4">The sequence shown here is derived from an EMBL/GenBank/DDBJ whole genome shotgun (WGS) entry which is preliminary data.</text>
</comment>
<dbReference type="Pfam" id="PF05426">
    <property type="entry name" value="Alginate_lyase"/>
    <property type="match status" value="1"/>
</dbReference>
<keyword evidence="1" id="KW-0732">Signal</keyword>
<dbReference type="RefSeq" id="WP_010853778.1">
    <property type="nucleotide sequence ID" value="NZ_AQHR01000048.1"/>
</dbReference>
<reference evidence="4 5" key="1">
    <citation type="submission" date="2013-02" db="EMBL/GenBank/DDBJ databases">
        <title>A novel strain isolated from Lonar lake, Maharashtra, India.</title>
        <authorList>
            <person name="Singh A."/>
        </authorList>
    </citation>
    <scope>NUCLEOTIDE SEQUENCE [LARGE SCALE GENOMIC DNA]</scope>
    <source>
        <strain evidence="4 5">AK24</strain>
    </source>
</reference>
<organism evidence="4 5">
    <name type="scientific">Lunatimonas lonarensis</name>
    <dbReference type="NCBI Taxonomy" id="1232681"/>
    <lineage>
        <taxon>Bacteria</taxon>
        <taxon>Pseudomonadati</taxon>
        <taxon>Bacteroidota</taxon>
        <taxon>Cytophagia</taxon>
        <taxon>Cytophagales</taxon>
        <taxon>Cyclobacteriaceae</taxon>
    </lineage>
</organism>
<dbReference type="OrthoDB" id="1043373at2"/>
<keyword evidence="2" id="KW-0456">Lyase</keyword>
<evidence type="ECO:0000259" key="3">
    <source>
        <dbReference type="Pfam" id="PF05426"/>
    </source>
</evidence>
<dbReference type="GO" id="GO:0042597">
    <property type="term" value="C:periplasmic space"/>
    <property type="evidence" value="ECO:0007669"/>
    <property type="project" value="InterPro"/>
</dbReference>
<dbReference type="InterPro" id="IPR008929">
    <property type="entry name" value="Chondroitin_lyas"/>
</dbReference>
<dbReference type="STRING" id="1232681.ADIS_1639"/>
<evidence type="ECO:0000313" key="4">
    <source>
        <dbReference type="EMBL" id="EON77926.1"/>
    </source>
</evidence>
<gene>
    <name evidence="4" type="ORF">ADIS_1639</name>
</gene>